<keyword evidence="2" id="KW-0449">Lipoprotein</keyword>
<name>A0AB74D0Q8_9BURK</name>
<sequence length="62" mass="6497">MKVAVVLTGLLVVLSSLSGCNQKPVQLTCKDDPTGRPKAEQRAIADACALGGKNSPSSQEKW</sequence>
<accession>A0AB74D0Q8</accession>
<reference evidence="2 3" key="1">
    <citation type="submission" date="2018-08" db="EMBL/GenBank/DDBJ databases">
        <title>Comparative analysis of Burkholderia isolates from Puerto Rico.</title>
        <authorList>
            <person name="Hall C."/>
            <person name="Sahl J."/>
            <person name="Wagner D."/>
        </authorList>
    </citation>
    <scope>NUCLEOTIDE SEQUENCE [LARGE SCALE GENOMIC DNA]</scope>
    <source>
        <strain evidence="2 3">Bp8964</strain>
    </source>
</reference>
<comment type="caution">
    <text evidence="2">The sequence shown here is derived from an EMBL/GenBank/DDBJ whole genome shotgun (WGS) entry which is preliminary data.</text>
</comment>
<feature type="chain" id="PRO_5044497492" evidence="1">
    <location>
        <begin position="19"/>
        <end position="62"/>
    </location>
</feature>
<organism evidence="2 3">
    <name type="scientific">Burkholderia ubonensis</name>
    <dbReference type="NCBI Taxonomy" id="101571"/>
    <lineage>
        <taxon>Bacteria</taxon>
        <taxon>Pseudomonadati</taxon>
        <taxon>Pseudomonadota</taxon>
        <taxon>Betaproteobacteria</taxon>
        <taxon>Burkholderiales</taxon>
        <taxon>Burkholderiaceae</taxon>
        <taxon>Burkholderia</taxon>
        <taxon>Burkholderia cepacia complex</taxon>
    </lineage>
</organism>
<evidence type="ECO:0000313" key="3">
    <source>
        <dbReference type="Proteomes" id="UP000273734"/>
    </source>
</evidence>
<dbReference type="PROSITE" id="PS51257">
    <property type="entry name" value="PROKAR_LIPOPROTEIN"/>
    <property type="match status" value="1"/>
</dbReference>
<evidence type="ECO:0000256" key="1">
    <source>
        <dbReference type="SAM" id="SignalP"/>
    </source>
</evidence>
<gene>
    <name evidence="2" type="ORF">DF015_30235</name>
</gene>
<dbReference type="EMBL" id="QTNY01000028">
    <property type="protein sequence ID" value="RQP70530.1"/>
    <property type="molecule type" value="Genomic_DNA"/>
</dbReference>
<feature type="signal peptide" evidence="1">
    <location>
        <begin position="1"/>
        <end position="18"/>
    </location>
</feature>
<evidence type="ECO:0000313" key="2">
    <source>
        <dbReference type="EMBL" id="RQP70530.1"/>
    </source>
</evidence>
<proteinExistence type="predicted"/>
<keyword evidence="1" id="KW-0732">Signal</keyword>
<dbReference type="Proteomes" id="UP000273734">
    <property type="component" value="Unassembled WGS sequence"/>
</dbReference>
<dbReference type="AlphaFoldDB" id="A0AB74D0Q8"/>
<protein>
    <submittedName>
        <fullName evidence="2">Entry exclusion lipoprotein TrbK</fullName>
    </submittedName>
</protein>